<dbReference type="Gene3D" id="3.40.50.1820">
    <property type="entry name" value="alpha/beta hydrolase"/>
    <property type="match status" value="1"/>
</dbReference>
<sequence>MKIIFIHGANASNTSWNWIGSQVKDHIRLDWSMVSDPEMNLQAMEARLPDEPCMVVGHSMGGLYAWHLADRNPDKIVKGLSFGTPWGGSIQASIWKMFNVNIPWLRMLSRIEPWTAQPRMLEPPVPWTNVVTTHGFDLFGVGANDGVVTVTSQRELFEPHEELTLDYGHNEVLQSPELVDLIALRAN</sequence>
<name>A0A6J5T9U3_9CAUD</name>
<evidence type="ECO:0000259" key="1">
    <source>
        <dbReference type="Pfam" id="PF12146"/>
    </source>
</evidence>
<dbReference type="SUPFAM" id="SSF53474">
    <property type="entry name" value="alpha/beta-Hydrolases"/>
    <property type="match status" value="1"/>
</dbReference>
<accession>A0A6J5T9U3</accession>
<dbReference type="InterPro" id="IPR022742">
    <property type="entry name" value="Hydrolase_4"/>
</dbReference>
<evidence type="ECO:0000313" key="2">
    <source>
        <dbReference type="EMBL" id="CAB4241708.1"/>
    </source>
</evidence>
<keyword evidence="2" id="KW-0645">Protease</keyword>
<dbReference type="InterPro" id="IPR029058">
    <property type="entry name" value="AB_hydrolase_fold"/>
</dbReference>
<reference evidence="2" key="1">
    <citation type="submission" date="2020-05" db="EMBL/GenBank/DDBJ databases">
        <authorList>
            <person name="Chiriac C."/>
            <person name="Salcher M."/>
            <person name="Ghai R."/>
            <person name="Kavagutti S V."/>
        </authorList>
    </citation>
    <scope>NUCLEOTIDE SEQUENCE</scope>
</reference>
<organism evidence="2">
    <name type="scientific">uncultured Caudovirales phage</name>
    <dbReference type="NCBI Taxonomy" id="2100421"/>
    <lineage>
        <taxon>Viruses</taxon>
        <taxon>Duplodnaviria</taxon>
        <taxon>Heunggongvirae</taxon>
        <taxon>Uroviricota</taxon>
        <taxon>Caudoviricetes</taxon>
        <taxon>Peduoviridae</taxon>
        <taxon>Maltschvirus</taxon>
        <taxon>Maltschvirus maltsch</taxon>
    </lineage>
</organism>
<keyword evidence="2" id="KW-0378">Hydrolase</keyword>
<protein>
    <submittedName>
        <fullName evidence="2">Serine aminopeptidase, S33</fullName>
    </submittedName>
</protein>
<dbReference type="EMBL" id="LR797824">
    <property type="protein sequence ID" value="CAB4241708.1"/>
    <property type="molecule type" value="Genomic_DNA"/>
</dbReference>
<feature type="domain" description="Serine aminopeptidase S33" evidence="1">
    <location>
        <begin position="32"/>
        <end position="113"/>
    </location>
</feature>
<dbReference type="GO" id="GO:0004177">
    <property type="term" value="F:aminopeptidase activity"/>
    <property type="evidence" value="ECO:0007669"/>
    <property type="project" value="UniProtKB-KW"/>
</dbReference>
<proteinExistence type="predicted"/>
<keyword evidence="2" id="KW-0031">Aminopeptidase</keyword>
<dbReference type="Pfam" id="PF12146">
    <property type="entry name" value="Hydrolase_4"/>
    <property type="match status" value="1"/>
</dbReference>
<gene>
    <name evidence="2" type="ORF">UFOVP71_246</name>
</gene>